<dbReference type="EMBL" id="CABVLI010000042">
    <property type="protein sequence ID" value="VVT22631.1"/>
    <property type="molecule type" value="Genomic_DNA"/>
</dbReference>
<reference evidence="1 2" key="1">
    <citation type="submission" date="2019-09" db="EMBL/GenBank/DDBJ databases">
        <authorList>
            <person name="Dittami M. S."/>
        </authorList>
    </citation>
    <scope>NUCLEOTIDE SEQUENCE [LARGE SCALE GENOMIC DNA]</scope>
    <source>
        <strain evidence="1">SPHINGO391</strain>
    </source>
</reference>
<name>A0A5E7ZV91_9SPHN</name>
<evidence type="ECO:0000313" key="2">
    <source>
        <dbReference type="Proteomes" id="UP000326857"/>
    </source>
</evidence>
<evidence type="ECO:0000313" key="1">
    <source>
        <dbReference type="EMBL" id="VVT22631.1"/>
    </source>
</evidence>
<proteinExistence type="predicted"/>
<gene>
    <name evidence="1" type="ORF">SPHINGO391_470388</name>
</gene>
<organism evidence="1 2">
    <name type="scientific">Sphingomonas aurantiaca</name>
    <dbReference type="NCBI Taxonomy" id="185949"/>
    <lineage>
        <taxon>Bacteria</taxon>
        <taxon>Pseudomonadati</taxon>
        <taxon>Pseudomonadota</taxon>
        <taxon>Alphaproteobacteria</taxon>
        <taxon>Sphingomonadales</taxon>
        <taxon>Sphingomonadaceae</taxon>
        <taxon>Sphingomonas</taxon>
    </lineage>
</organism>
<dbReference type="AlphaFoldDB" id="A0A5E7ZV91"/>
<dbReference type="Proteomes" id="UP000326857">
    <property type="component" value="Unassembled WGS sequence"/>
</dbReference>
<accession>A0A5E7ZV91</accession>
<sequence length="74" mass="8116">MSARTPISGRYGEKHDTIFRLGFSTLARLWGEHGGGDGPAVRPAWLQRAGQLPRPEIAQQPGPLVFLHEPCGRI</sequence>
<protein>
    <submittedName>
        <fullName evidence="1">Uncharacterized protein</fullName>
    </submittedName>
</protein>